<dbReference type="InterPro" id="IPR010451">
    <property type="entry name" value="Acetoacetate_decarboxylase"/>
</dbReference>
<reference evidence="1 2" key="1">
    <citation type="journal article" date="2021" name="Microorganisms">
        <title>Acidisoma silvae sp. nov. and Acidisomacellulosilytica sp. nov., Two Acidophilic Bacteria Isolated from Decaying Wood, Hydrolyzing Cellulose and Producing Poly-3-hydroxybutyrate.</title>
        <authorList>
            <person name="Mieszkin S."/>
            <person name="Pouder E."/>
            <person name="Uroz S."/>
            <person name="Simon-Colin C."/>
            <person name="Alain K."/>
        </authorList>
    </citation>
    <scope>NUCLEOTIDE SEQUENCE [LARGE SCALE GENOMIC DNA]</scope>
    <source>
        <strain evidence="1 2">HW T5.17</strain>
    </source>
</reference>
<organism evidence="1 2">
    <name type="scientific">Acidisoma cellulosilyticum</name>
    <dbReference type="NCBI Taxonomy" id="2802395"/>
    <lineage>
        <taxon>Bacteria</taxon>
        <taxon>Pseudomonadati</taxon>
        <taxon>Pseudomonadota</taxon>
        <taxon>Alphaproteobacteria</taxon>
        <taxon>Acetobacterales</taxon>
        <taxon>Acidocellaceae</taxon>
        <taxon>Acidisoma</taxon>
    </lineage>
</organism>
<accession>A0A963Z564</accession>
<dbReference type="EMBL" id="JAESVA010000011">
    <property type="protein sequence ID" value="MCB8883075.1"/>
    <property type="molecule type" value="Genomic_DNA"/>
</dbReference>
<dbReference type="InterPro" id="IPR023375">
    <property type="entry name" value="ADC_dom_sf"/>
</dbReference>
<dbReference type="SUPFAM" id="SSF160104">
    <property type="entry name" value="Acetoacetate decarboxylase-like"/>
    <property type="match status" value="1"/>
</dbReference>
<dbReference type="Gene3D" id="2.40.400.10">
    <property type="entry name" value="Acetoacetate decarboxylase-like"/>
    <property type="match status" value="1"/>
</dbReference>
<dbReference type="RefSeq" id="WP_227309733.1">
    <property type="nucleotide sequence ID" value="NZ_JAESVA010000011.1"/>
</dbReference>
<comment type="caution">
    <text evidence="1">The sequence shown here is derived from an EMBL/GenBank/DDBJ whole genome shotgun (WGS) entry which is preliminary data.</text>
</comment>
<name>A0A963Z564_9PROT</name>
<evidence type="ECO:0000313" key="1">
    <source>
        <dbReference type="EMBL" id="MCB8883075.1"/>
    </source>
</evidence>
<evidence type="ECO:0000313" key="2">
    <source>
        <dbReference type="Proteomes" id="UP000721844"/>
    </source>
</evidence>
<dbReference type="Pfam" id="PF06314">
    <property type="entry name" value="ADC"/>
    <property type="match status" value="1"/>
</dbReference>
<gene>
    <name evidence="1" type="ORF">ACELLULO517_22695</name>
</gene>
<dbReference type="GO" id="GO:0016829">
    <property type="term" value="F:lyase activity"/>
    <property type="evidence" value="ECO:0007669"/>
    <property type="project" value="InterPro"/>
</dbReference>
<sequence>MAIPARQQRLRGTHAFVDGISFTMPVQSRDSSAIIAAFPIDWDKAAALIPPGDVHPFRLWKRGVLLVTVVDYRLTDIGAYIEYSLAIACTKGARPAPPLLPAVLMSLFGSGQYVFDLPVSTEISVKGGKGIWGMPKHQANLDFLTGSQWVSSQYDLDGQMVSRFDVRKPSSYWLPLNMGATNYCVFRDMMMKSVIYFQGKAGVHLLRSDAARLRLGDHPRAQIIRDLDVDPKPIFAAHIPSVLGLLDDFFECWFVTPGQAPATPFSEGLEATYPLGYGRDWLPPPNRDPNFDLDKA</sequence>
<protein>
    <submittedName>
        <fullName evidence="1">Acetoacetate decarboxylase family protein</fullName>
    </submittedName>
</protein>
<keyword evidence="2" id="KW-1185">Reference proteome</keyword>
<dbReference type="AlphaFoldDB" id="A0A963Z564"/>
<dbReference type="Proteomes" id="UP000721844">
    <property type="component" value="Unassembled WGS sequence"/>
</dbReference>
<proteinExistence type="predicted"/>